<dbReference type="PANTHER" id="PTHR24291:SF189">
    <property type="entry name" value="CYTOCHROME P450 4C3-RELATED"/>
    <property type="match status" value="1"/>
</dbReference>
<dbReference type="PRINTS" id="PR00463">
    <property type="entry name" value="EP450I"/>
</dbReference>
<feature type="transmembrane region" description="Helical" evidence="15">
    <location>
        <begin position="21"/>
        <end position="39"/>
    </location>
</feature>
<evidence type="ECO:0000256" key="10">
    <source>
        <dbReference type="ARBA" id="ARBA00023004"/>
    </source>
</evidence>
<keyword evidence="7" id="KW-0256">Endoplasmic reticulum</keyword>
<proteinExistence type="inferred from homology"/>
<evidence type="ECO:0000256" key="13">
    <source>
        <dbReference type="PIRSR" id="PIRSR602401-1"/>
    </source>
</evidence>
<dbReference type="EMBL" id="HBUF01140382">
    <property type="protein sequence ID" value="CAG6646134.1"/>
    <property type="molecule type" value="Transcribed_RNA"/>
</dbReference>
<evidence type="ECO:0000256" key="12">
    <source>
        <dbReference type="ARBA" id="ARBA00023136"/>
    </source>
</evidence>
<dbReference type="GO" id="GO:0016705">
    <property type="term" value="F:oxidoreductase activity, acting on paired donors, with incorporation or reduction of molecular oxygen"/>
    <property type="evidence" value="ECO:0007669"/>
    <property type="project" value="InterPro"/>
</dbReference>
<evidence type="ECO:0000256" key="8">
    <source>
        <dbReference type="ARBA" id="ARBA00022848"/>
    </source>
</evidence>
<keyword evidence="15" id="KW-1133">Transmembrane helix</keyword>
<evidence type="ECO:0000256" key="9">
    <source>
        <dbReference type="ARBA" id="ARBA00023002"/>
    </source>
</evidence>
<keyword evidence="15" id="KW-0812">Transmembrane</keyword>
<evidence type="ECO:0000256" key="15">
    <source>
        <dbReference type="SAM" id="Phobius"/>
    </source>
</evidence>
<organism evidence="16">
    <name type="scientific">Cacopsylla melanoneura</name>
    <dbReference type="NCBI Taxonomy" id="428564"/>
    <lineage>
        <taxon>Eukaryota</taxon>
        <taxon>Metazoa</taxon>
        <taxon>Ecdysozoa</taxon>
        <taxon>Arthropoda</taxon>
        <taxon>Hexapoda</taxon>
        <taxon>Insecta</taxon>
        <taxon>Pterygota</taxon>
        <taxon>Neoptera</taxon>
        <taxon>Paraneoptera</taxon>
        <taxon>Hemiptera</taxon>
        <taxon>Sternorrhyncha</taxon>
        <taxon>Psylloidea</taxon>
        <taxon>Psyllidae</taxon>
        <taxon>Psyllinae</taxon>
        <taxon>Cacopsylla</taxon>
    </lineage>
</organism>
<comment type="subcellular location">
    <subcellularLocation>
        <location evidence="3">Endoplasmic reticulum membrane</location>
        <topology evidence="3">Peripheral membrane protein</topology>
    </subcellularLocation>
    <subcellularLocation>
        <location evidence="2">Microsome membrane</location>
        <topology evidence="2">Peripheral membrane protein</topology>
    </subcellularLocation>
</comment>
<evidence type="ECO:0000256" key="6">
    <source>
        <dbReference type="ARBA" id="ARBA00022723"/>
    </source>
</evidence>
<evidence type="ECO:0000256" key="5">
    <source>
        <dbReference type="ARBA" id="ARBA00022617"/>
    </source>
</evidence>
<name>A0A8D8R7W6_9HEMI</name>
<keyword evidence="8" id="KW-0492">Microsome</keyword>
<keyword evidence="12 15" id="KW-0472">Membrane</keyword>
<evidence type="ECO:0000256" key="1">
    <source>
        <dbReference type="ARBA" id="ARBA00001971"/>
    </source>
</evidence>
<evidence type="ECO:0000256" key="3">
    <source>
        <dbReference type="ARBA" id="ARBA00004406"/>
    </source>
</evidence>
<keyword evidence="11 14" id="KW-0503">Monooxygenase</keyword>
<dbReference type="AlphaFoldDB" id="A0A8D8R7W6"/>
<dbReference type="Gene3D" id="1.10.630.10">
    <property type="entry name" value="Cytochrome P450"/>
    <property type="match status" value="1"/>
</dbReference>
<evidence type="ECO:0000256" key="11">
    <source>
        <dbReference type="ARBA" id="ARBA00023033"/>
    </source>
</evidence>
<dbReference type="InterPro" id="IPR001128">
    <property type="entry name" value="Cyt_P450"/>
</dbReference>
<dbReference type="GO" id="GO:0005506">
    <property type="term" value="F:iron ion binding"/>
    <property type="evidence" value="ECO:0007669"/>
    <property type="project" value="InterPro"/>
</dbReference>
<dbReference type="InterPro" id="IPR050196">
    <property type="entry name" value="Cytochrome_P450_Monoox"/>
</dbReference>
<protein>
    <submittedName>
        <fullName evidence="16">Cytochrome P450 4C1</fullName>
    </submittedName>
</protein>
<evidence type="ECO:0000256" key="7">
    <source>
        <dbReference type="ARBA" id="ARBA00022824"/>
    </source>
</evidence>
<dbReference type="GO" id="GO:0004497">
    <property type="term" value="F:monooxygenase activity"/>
    <property type="evidence" value="ECO:0007669"/>
    <property type="project" value="UniProtKB-KW"/>
</dbReference>
<dbReference type="InterPro" id="IPR002401">
    <property type="entry name" value="Cyt_P450_E_grp-I"/>
</dbReference>
<comment type="similarity">
    <text evidence="4 14">Belongs to the cytochrome P450 family.</text>
</comment>
<keyword evidence="9 14" id="KW-0560">Oxidoreductase</keyword>
<dbReference type="SUPFAM" id="SSF48264">
    <property type="entry name" value="Cytochrome P450"/>
    <property type="match status" value="1"/>
</dbReference>
<dbReference type="GO" id="GO:0005789">
    <property type="term" value="C:endoplasmic reticulum membrane"/>
    <property type="evidence" value="ECO:0007669"/>
    <property type="project" value="UniProtKB-SubCell"/>
</dbReference>
<evidence type="ECO:0000313" key="16">
    <source>
        <dbReference type="EMBL" id="CAG6646134.1"/>
    </source>
</evidence>
<keyword evidence="6 13" id="KW-0479">Metal-binding</keyword>
<feature type="transmembrane region" description="Helical" evidence="15">
    <location>
        <begin position="96"/>
        <end position="117"/>
    </location>
</feature>
<dbReference type="PRINTS" id="PR00385">
    <property type="entry name" value="P450"/>
</dbReference>
<dbReference type="PROSITE" id="PS00086">
    <property type="entry name" value="CYTOCHROME_P450"/>
    <property type="match status" value="1"/>
</dbReference>
<keyword evidence="5 13" id="KW-0349">Heme</keyword>
<dbReference type="PANTHER" id="PTHR24291">
    <property type="entry name" value="CYTOCHROME P450 FAMILY 4"/>
    <property type="match status" value="1"/>
</dbReference>
<dbReference type="InterPro" id="IPR036396">
    <property type="entry name" value="Cyt_P450_sf"/>
</dbReference>
<comment type="cofactor">
    <cofactor evidence="1 13">
        <name>heme</name>
        <dbReference type="ChEBI" id="CHEBI:30413"/>
    </cofactor>
</comment>
<feature type="transmembrane region" description="Helical" evidence="15">
    <location>
        <begin position="59"/>
        <end position="76"/>
    </location>
</feature>
<evidence type="ECO:0000256" key="14">
    <source>
        <dbReference type="RuleBase" id="RU000461"/>
    </source>
</evidence>
<evidence type="ECO:0000256" key="2">
    <source>
        <dbReference type="ARBA" id="ARBA00004174"/>
    </source>
</evidence>
<dbReference type="FunFam" id="1.10.630.10:FF:000182">
    <property type="entry name" value="Cytochrome P450 3A4"/>
    <property type="match status" value="1"/>
</dbReference>
<evidence type="ECO:0000256" key="4">
    <source>
        <dbReference type="ARBA" id="ARBA00010617"/>
    </source>
</evidence>
<keyword evidence="10 13" id="KW-0408">Iron</keyword>
<dbReference type="GO" id="GO:0020037">
    <property type="term" value="F:heme binding"/>
    <property type="evidence" value="ECO:0007669"/>
    <property type="project" value="InterPro"/>
</dbReference>
<dbReference type="InterPro" id="IPR017972">
    <property type="entry name" value="Cyt_P450_CS"/>
</dbReference>
<reference evidence="16" key="1">
    <citation type="submission" date="2021-05" db="EMBL/GenBank/DDBJ databases">
        <authorList>
            <person name="Alioto T."/>
            <person name="Alioto T."/>
            <person name="Gomez Garrido J."/>
        </authorList>
    </citation>
    <scope>NUCLEOTIDE SEQUENCE</scope>
</reference>
<accession>A0A8D8R7W6</accession>
<feature type="binding site" description="axial binding residue" evidence="13">
    <location>
        <position position="472"/>
    </location>
    <ligand>
        <name>heme</name>
        <dbReference type="ChEBI" id="CHEBI:30413"/>
    </ligand>
    <ligandPart>
        <name>Fe</name>
        <dbReference type="ChEBI" id="CHEBI:18248"/>
    </ligandPart>
</feature>
<dbReference type="Pfam" id="PF00067">
    <property type="entry name" value="p450"/>
    <property type="match status" value="1"/>
</dbReference>
<sequence length="529" mass="60849">METGSAGYSQQSFTKAFPFNLSSLNIKLSLIVVTILAIYHWRRRKLYALSWKLEGPPALPIIGNAYVFLASMDVIFKSMNKMHNKYRRKGHKMYRFWVGPDFVACLVDIKYICAILNQSLKKGKTYSLLDDQFHNGIFVNPNIPHWRASRKTIVPVFHFEILKSYIRIFHKEATILARKWEKYADSGATFNPENDINLATFDMVMMSTLGLNPRAQDNPGNQSFMHNFDKLFEITQTRMFNPLLYSNFICKLTGLWAEQKKHAADLIKESQKILDQIRERQRKQKANELNATELDEIRNHAKSFAELMMESPGYKKEDDSELISQIVTVIGAGQDTTKSQNIVTLLMLALHPDIQDKVQEEIDRVLGPDPDYCPTYEDLCSLEYIDMVIKESLRMFPAAPIITRDVSEDSDYGNGLTLPGGTTVFVSIYALHRDPRFYPNPDKFDPSRWSPDLVAQRPANCFMPFSTGPRNCIGAKYAMMAMKTVLAKLLKTYRVLPSEECSRVEDIGFELRVTIKMNENSKIRLKRRK</sequence>